<comment type="caution">
    <text evidence="3">The sequence shown here is derived from an EMBL/GenBank/DDBJ whole genome shotgun (WGS) entry which is preliminary data.</text>
</comment>
<dbReference type="AlphaFoldDB" id="A0AAD5DFL6"/>
<keyword evidence="1" id="KW-0732">Signal</keyword>
<dbReference type="InterPro" id="IPR020864">
    <property type="entry name" value="MACPF"/>
</dbReference>
<keyword evidence="4" id="KW-1185">Reference proteome</keyword>
<dbReference type="Proteomes" id="UP001205105">
    <property type="component" value="Unassembled WGS sequence"/>
</dbReference>
<organism evidence="3 4">
    <name type="scientific">Chlorella ohadii</name>
    <dbReference type="NCBI Taxonomy" id="2649997"/>
    <lineage>
        <taxon>Eukaryota</taxon>
        <taxon>Viridiplantae</taxon>
        <taxon>Chlorophyta</taxon>
        <taxon>core chlorophytes</taxon>
        <taxon>Trebouxiophyceae</taxon>
        <taxon>Chlorellales</taxon>
        <taxon>Chlorellaceae</taxon>
        <taxon>Chlorella clade</taxon>
        <taxon>Chlorella</taxon>
    </lineage>
</organism>
<gene>
    <name evidence="3" type="ORF">COHA_009015</name>
</gene>
<evidence type="ECO:0000313" key="4">
    <source>
        <dbReference type="Proteomes" id="UP001205105"/>
    </source>
</evidence>
<evidence type="ECO:0000313" key="3">
    <source>
        <dbReference type="EMBL" id="KAI7837137.1"/>
    </source>
</evidence>
<feature type="domain" description="MACPF" evidence="2">
    <location>
        <begin position="194"/>
        <end position="350"/>
    </location>
</feature>
<dbReference type="EMBL" id="JADXDR010000162">
    <property type="protein sequence ID" value="KAI7837137.1"/>
    <property type="molecule type" value="Genomic_DNA"/>
</dbReference>
<accession>A0AAD5DFL6</accession>
<evidence type="ECO:0000256" key="1">
    <source>
        <dbReference type="SAM" id="SignalP"/>
    </source>
</evidence>
<feature type="signal peptide" evidence="1">
    <location>
        <begin position="1"/>
        <end position="22"/>
    </location>
</feature>
<protein>
    <recommendedName>
        <fullName evidence="2">MACPF domain-containing protein</fullName>
    </recommendedName>
</protein>
<reference evidence="3" key="1">
    <citation type="submission" date="2020-11" db="EMBL/GenBank/DDBJ databases">
        <title>Chlorella ohadii genome sequencing and assembly.</title>
        <authorList>
            <person name="Murik O."/>
            <person name="Treves H."/>
            <person name="Kedem I."/>
            <person name="Shotland Y."/>
            <person name="Kaplan A."/>
        </authorList>
    </citation>
    <scope>NUCLEOTIDE SEQUENCE</scope>
    <source>
        <strain evidence="3">1</strain>
    </source>
</reference>
<dbReference type="Pfam" id="PF01823">
    <property type="entry name" value="MACPF"/>
    <property type="match status" value="1"/>
</dbReference>
<evidence type="ECO:0000259" key="2">
    <source>
        <dbReference type="Pfam" id="PF01823"/>
    </source>
</evidence>
<dbReference type="PROSITE" id="PS51257">
    <property type="entry name" value="PROKAR_LIPOPROTEIN"/>
    <property type="match status" value="1"/>
</dbReference>
<proteinExistence type="predicted"/>
<sequence>MRPVAAALVAAALLALLACARAVVPRCSLDAAYNTLTQSKQHRSRHARFLAVAGALKMMPRLKEAARGKALLVPTNAAMMEVEQRFKILNRDDRVATLANKRKAKARLMLRLRLYGHHDDDPGITHNPVLALQTSSHCLGTQVGVSNNTGGSCQATLSSTSYYSNSDFKSSVAASLGITAKYGVQGSPAGGYVLNPDFVAAVAEIAGALTSNPSQVNGYISTLFGDFGNQYITSISWGGSVTLVTQMTAQSQASLASSSASLSAQLTLSFGIAGGSVSGSYQADNSVATQVQSASKFMQVVQQPSSVALPVDQNGLVDCPQWTQSLQAANTQGTYQLVSYQVQPIADLLNYPALWPGYLQRQLPAIAKAFSAYVTACPQKGYCPPPDGCVLGSYMNGGTCVSCYQASGGGVNACPQANVTAACFTCQNQPSAQQWSGMQFVATQAGWAGVPFAQSPQLSYFQGQCKANPNQLQCVPNCQPTQVFVTYYDFYTTEYATKPNFATFMITQLEAAGFNTRASTLPMLSPPPGCPGYITDGAVNGPGNLIIY</sequence>
<name>A0AAD5DFL6_9CHLO</name>
<feature type="chain" id="PRO_5041995679" description="MACPF domain-containing protein" evidence="1">
    <location>
        <begin position="23"/>
        <end position="548"/>
    </location>
</feature>